<feature type="region of interest" description="Disordered" evidence="1">
    <location>
        <begin position="53"/>
        <end position="109"/>
    </location>
</feature>
<feature type="compositionally biased region" description="Basic and acidic residues" evidence="1">
    <location>
        <begin position="160"/>
        <end position="182"/>
    </location>
</feature>
<name>A0ABR1IWE9_9AGAR</name>
<sequence>MSPRLLWFIVGAGAATWWHKHHEYERVRYGQAHGDNGYRPSCGSFDARFSVGGGNGVNTSVESNSGPDGRPEPKGMSWSSRSPWELKSWGWNPDRPGLAPPVPQSSDVPTPAMDQEQLAVINEQRKFAEMTKHIGNTVSEFSEATLDSLMNNAAALKAKLTEQRQQREQQELERKREEEYRRMNPPRYV</sequence>
<dbReference type="Proteomes" id="UP001498398">
    <property type="component" value="Unassembled WGS sequence"/>
</dbReference>
<dbReference type="EMBL" id="JBANRG010000055">
    <property type="protein sequence ID" value="KAK7443160.1"/>
    <property type="molecule type" value="Genomic_DNA"/>
</dbReference>
<gene>
    <name evidence="2" type="ORF">VKT23_015758</name>
</gene>
<organism evidence="2 3">
    <name type="scientific">Marasmiellus scandens</name>
    <dbReference type="NCBI Taxonomy" id="2682957"/>
    <lineage>
        <taxon>Eukaryota</taxon>
        <taxon>Fungi</taxon>
        <taxon>Dikarya</taxon>
        <taxon>Basidiomycota</taxon>
        <taxon>Agaricomycotina</taxon>
        <taxon>Agaricomycetes</taxon>
        <taxon>Agaricomycetidae</taxon>
        <taxon>Agaricales</taxon>
        <taxon>Marasmiineae</taxon>
        <taxon>Omphalotaceae</taxon>
        <taxon>Marasmiellus</taxon>
    </lineage>
</organism>
<feature type="region of interest" description="Disordered" evidence="1">
    <location>
        <begin position="160"/>
        <end position="189"/>
    </location>
</feature>
<accession>A0ABR1IWE9</accession>
<evidence type="ECO:0000313" key="3">
    <source>
        <dbReference type="Proteomes" id="UP001498398"/>
    </source>
</evidence>
<protein>
    <submittedName>
        <fullName evidence="2">Uncharacterized protein</fullName>
    </submittedName>
</protein>
<feature type="compositionally biased region" description="Low complexity" evidence="1">
    <location>
        <begin position="57"/>
        <end position="66"/>
    </location>
</feature>
<comment type="caution">
    <text evidence="2">The sequence shown here is derived from an EMBL/GenBank/DDBJ whole genome shotgun (WGS) entry which is preliminary data.</text>
</comment>
<reference evidence="2 3" key="1">
    <citation type="submission" date="2024-01" db="EMBL/GenBank/DDBJ databases">
        <title>A draft genome for the cacao thread blight pathogen Marasmiellus scandens.</title>
        <authorList>
            <person name="Baruah I.K."/>
            <person name="Leung J."/>
            <person name="Bukari Y."/>
            <person name="Amoako-Attah I."/>
            <person name="Meinhardt L.W."/>
            <person name="Bailey B.A."/>
            <person name="Cohen S.P."/>
        </authorList>
    </citation>
    <scope>NUCLEOTIDE SEQUENCE [LARGE SCALE GENOMIC DNA]</scope>
    <source>
        <strain evidence="2 3">GH-19</strain>
    </source>
</reference>
<evidence type="ECO:0000313" key="2">
    <source>
        <dbReference type="EMBL" id="KAK7443160.1"/>
    </source>
</evidence>
<evidence type="ECO:0000256" key="1">
    <source>
        <dbReference type="SAM" id="MobiDB-lite"/>
    </source>
</evidence>
<keyword evidence="3" id="KW-1185">Reference proteome</keyword>
<proteinExistence type="predicted"/>